<dbReference type="Gene3D" id="3.40.50.150">
    <property type="entry name" value="Vaccinia Virus protein VP39"/>
    <property type="match status" value="1"/>
</dbReference>
<keyword evidence="3" id="KW-0809">Transit peptide</keyword>
<organism evidence="8 9">
    <name type="scientific">Pristionchus entomophagus</name>
    <dbReference type="NCBI Taxonomy" id="358040"/>
    <lineage>
        <taxon>Eukaryota</taxon>
        <taxon>Metazoa</taxon>
        <taxon>Ecdysozoa</taxon>
        <taxon>Nematoda</taxon>
        <taxon>Chromadorea</taxon>
        <taxon>Rhabditida</taxon>
        <taxon>Rhabditina</taxon>
        <taxon>Diplogasteromorpha</taxon>
        <taxon>Diplogasteroidea</taxon>
        <taxon>Neodiplogasteridae</taxon>
        <taxon>Pristionchus</taxon>
    </lineage>
</organism>
<keyword evidence="9" id="KW-1185">Reference proteome</keyword>
<dbReference type="GO" id="GO:0005763">
    <property type="term" value="C:mitochondrial small ribosomal subunit"/>
    <property type="evidence" value="ECO:0007669"/>
    <property type="project" value="TreeGrafter"/>
</dbReference>
<evidence type="ECO:0008006" key="10">
    <source>
        <dbReference type="Google" id="ProtNLM"/>
    </source>
</evidence>
<evidence type="ECO:0000313" key="8">
    <source>
        <dbReference type="EMBL" id="GMS98591.1"/>
    </source>
</evidence>
<keyword evidence="5" id="KW-0411">Iron-sulfur</keyword>
<dbReference type="InterPro" id="IPR029063">
    <property type="entry name" value="SAM-dependent_MTases_sf"/>
</dbReference>
<dbReference type="Pfam" id="PF09243">
    <property type="entry name" value="Rsm22"/>
    <property type="match status" value="2"/>
</dbReference>
<dbReference type="SUPFAM" id="SSF53335">
    <property type="entry name" value="S-adenosyl-L-methionine-dependent methyltransferases"/>
    <property type="match status" value="1"/>
</dbReference>
<dbReference type="InterPro" id="IPR015324">
    <property type="entry name" value="Ribosomal_Rsm22-like"/>
</dbReference>
<dbReference type="GO" id="GO:0003735">
    <property type="term" value="F:structural constituent of ribosome"/>
    <property type="evidence" value="ECO:0007669"/>
    <property type="project" value="TreeGrafter"/>
</dbReference>
<dbReference type="GO" id="GO:0008168">
    <property type="term" value="F:methyltransferase activity"/>
    <property type="evidence" value="ECO:0007669"/>
    <property type="project" value="InterPro"/>
</dbReference>
<protein>
    <recommendedName>
        <fullName evidence="10">Methyltransferase</fullName>
    </recommendedName>
</protein>
<reference evidence="8" key="1">
    <citation type="submission" date="2023-10" db="EMBL/GenBank/DDBJ databases">
        <title>Genome assembly of Pristionchus species.</title>
        <authorList>
            <person name="Yoshida K."/>
            <person name="Sommer R.J."/>
        </authorList>
    </citation>
    <scope>NUCLEOTIDE SEQUENCE</scope>
    <source>
        <strain evidence="8">RS0144</strain>
    </source>
</reference>
<dbReference type="PANTHER" id="PTHR13184">
    <property type="entry name" value="37S RIBOSOMAL PROTEIN S22"/>
    <property type="match status" value="1"/>
</dbReference>
<evidence type="ECO:0000256" key="4">
    <source>
        <dbReference type="ARBA" id="ARBA00023004"/>
    </source>
</evidence>
<comment type="subcellular location">
    <subcellularLocation>
        <location evidence="1">Mitochondrion</location>
    </subcellularLocation>
</comment>
<comment type="caution">
    <text evidence="8">The sequence shown here is derived from an EMBL/GenBank/DDBJ whole genome shotgun (WGS) entry which is preliminary data.</text>
</comment>
<comment type="function">
    <text evidence="7">Mitochondrial ribosome (mitoribosome) assembly factor. Binds at the interface of the head and body domains of the mitochondrial small ribosomal subunit (mt-SSU), occluding the mRNA channel and preventing compaction of the head domain towards the body. Probable inactive methyltransferase: retains the characteristic folding and ability to bind S-adenosyl-L-methionine, but it probably lost its methyltransferase activity.</text>
</comment>
<evidence type="ECO:0000256" key="3">
    <source>
        <dbReference type="ARBA" id="ARBA00022946"/>
    </source>
</evidence>
<accession>A0AAV5TWE8</accession>
<proteinExistence type="predicted"/>
<evidence type="ECO:0000256" key="6">
    <source>
        <dbReference type="ARBA" id="ARBA00023128"/>
    </source>
</evidence>
<keyword evidence="4" id="KW-0408">Iron</keyword>
<sequence>LAYVSAEMVGRSFFRHLSSGRSMLASINKGLMQRTIVGGEADVTSLNILTGDRMVVRLSAPDQKEQKSRRFRRQFTLPKDAVDGLREAIVKSEKPPKQLQNEADQLAERILNRRFPASPEVVKEARNKIRLRMKAKIKDEKNEEMLDENLNEQIREERERQIKNAVDKVLKRSHFNWKPMEATSDEGALAYALARLAPNYAEVARALEELAGVDCGQWAPSSVLDFGAGAGGAFWALNERYGESMREYTAIEANDHSSRVAMDIMRHRASTSLVHGGVLFRRHLVPSLQTTYDLVIVHRTLIELASQEARFQLAESLWRRTNRFLILIESGLEDSFSALMDARNFLLTMGMMMDKEKMEQMLKDHGKWNELNARLLHEERISDYERFEIIREQLPPSISPPTMLPPATVVAPCPHDLGCPRQAMSIACPFHVKWAPIRADGKSGKATEEGTEKGSMSFTILEKGVRSAETEPFPRILEMRKLHGHLNCDTCTAFKGLQRITVSKRAGELYSSLRQRRSGEVFPLHTEVLQSESNFDVFDVSAEKVKKERKKK</sequence>
<gene>
    <name evidence="8" type="ORF">PENTCL1PPCAC_20766</name>
</gene>
<dbReference type="GO" id="GO:0051536">
    <property type="term" value="F:iron-sulfur cluster binding"/>
    <property type="evidence" value="ECO:0007669"/>
    <property type="project" value="UniProtKB-KW"/>
</dbReference>
<dbReference type="PANTHER" id="PTHR13184:SF5">
    <property type="entry name" value="METHYLTRANSFERASE-LIKE PROTEIN 17, MITOCHONDRIAL"/>
    <property type="match status" value="1"/>
</dbReference>
<evidence type="ECO:0000256" key="2">
    <source>
        <dbReference type="ARBA" id="ARBA00022723"/>
    </source>
</evidence>
<evidence type="ECO:0000313" key="9">
    <source>
        <dbReference type="Proteomes" id="UP001432027"/>
    </source>
</evidence>
<feature type="non-terminal residue" evidence="8">
    <location>
        <position position="1"/>
    </location>
</feature>
<dbReference type="EMBL" id="BTSX01000005">
    <property type="protein sequence ID" value="GMS98591.1"/>
    <property type="molecule type" value="Genomic_DNA"/>
</dbReference>
<dbReference type="GO" id="GO:0046872">
    <property type="term" value="F:metal ion binding"/>
    <property type="evidence" value="ECO:0007669"/>
    <property type="project" value="UniProtKB-KW"/>
</dbReference>
<evidence type="ECO:0000256" key="1">
    <source>
        <dbReference type="ARBA" id="ARBA00004173"/>
    </source>
</evidence>
<keyword evidence="6" id="KW-0496">Mitochondrion</keyword>
<dbReference type="AlphaFoldDB" id="A0AAV5TWE8"/>
<dbReference type="GO" id="GO:0006412">
    <property type="term" value="P:translation"/>
    <property type="evidence" value="ECO:0007669"/>
    <property type="project" value="InterPro"/>
</dbReference>
<name>A0AAV5TWE8_9BILA</name>
<evidence type="ECO:0000256" key="5">
    <source>
        <dbReference type="ARBA" id="ARBA00023014"/>
    </source>
</evidence>
<dbReference type="Proteomes" id="UP001432027">
    <property type="component" value="Unassembled WGS sequence"/>
</dbReference>
<evidence type="ECO:0000256" key="7">
    <source>
        <dbReference type="ARBA" id="ARBA00045681"/>
    </source>
</evidence>
<dbReference type="InterPro" id="IPR052571">
    <property type="entry name" value="Mt_RNA_Methyltransferase"/>
</dbReference>
<keyword evidence="2" id="KW-0479">Metal-binding</keyword>